<dbReference type="InterPro" id="IPR050707">
    <property type="entry name" value="HTH_MetabolicPath_Reg"/>
</dbReference>
<dbReference type="AlphaFoldDB" id="A0A840F9T8"/>
<evidence type="ECO:0000259" key="3">
    <source>
        <dbReference type="PROSITE" id="PS51077"/>
    </source>
</evidence>
<dbReference type="PANTHER" id="PTHR30136">
    <property type="entry name" value="HELIX-TURN-HELIX TRANSCRIPTIONAL REGULATOR, ICLR FAMILY"/>
    <property type="match status" value="1"/>
</dbReference>
<dbReference type="RefSeq" id="WP_343067425.1">
    <property type="nucleotide sequence ID" value="NZ_BAABHL010000016.1"/>
</dbReference>
<evidence type="ECO:0000313" key="4">
    <source>
        <dbReference type="EMBL" id="MBB4136277.1"/>
    </source>
</evidence>
<name>A0A840F9T8_9ACTN</name>
<dbReference type="GO" id="GO:0003700">
    <property type="term" value="F:DNA-binding transcription factor activity"/>
    <property type="evidence" value="ECO:0007669"/>
    <property type="project" value="TreeGrafter"/>
</dbReference>
<dbReference type="EMBL" id="JACIFP010000001">
    <property type="protein sequence ID" value="MBB4136277.1"/>
    <property type="molecule type" value="Genomic_DNA"/>
</dbReference>
<dbReference type="GO" id="GO:0045892">
    <property type="term" value="P:negative regulation of DNA-templated transcription"/>
    <property type="evidence" value="ECO:0007669"/>
    <property type="project" value="TreeGrafter"/>
</dbReference>
<dbReference type="GO" id="GO:0003677">
    <property type="term" value="F:DNA binding"/>
    <property type="evidence" value="ECO:0007669"/>
    <property type="project" value="UniProtKB-KW"/>
</dbReference>
<dbReference type="SUPFAM" id="SSF55781">
    <property type="entry name" value="GAF domain-like"/>
    <property type="match status" value="1"/>
</dbReference>
<reference evidence="4 5" key="1">
    <citation type="submission" date="2020-08" db="EMBL/GenBank/DDBJ databases">
        <title>Sequencing the genomes of 1000 actinobacteria strains.</title>
        <authorList>
            <person name="Klenk H.-P."/>
        </authorList>
    </citation>
    <scope>NUCLEOTIDE SEQUENCE [LARGE SCALE GENOMIC DNA]</scope>
    <source>
        <strain evidence="4 5">DSM 45298</strain>
    </source>
</reference>
<dbReference type="SUPFAM" id="SSF46785">
    <property type="entry name" value="Winged helix' DNA-binding domain"/>
    <property type="match status" value="1"/>
</dbReference>
<protein>
    <submittedName>
        <fullName evidence="4">DNA-binding IclR family transcriptional regulator</fullName>
    </submittedName>
</protein>
<dbReference type="PROSITE" id="PS51077">
    <property type="entry name" value="HTH_ICLR"/>
    <property type="match status" value="1"/>
</dbReference>
<accession>A0A840F9T8</accession>
<evidence type="ECO:0000313" key="5">
    <source>
        <dbReference type="Proteomes" id="UP000551501"/>
    </source>
</evidence>
<dbReference type="InterPro" id="IPR036390">
    <property type="entry name" value="WH_DNA-bd_sf"/>
</dbReference>
<gene>
    <name evidence="4" type="ORF">BKA16_002829</name>
</gene>
<dbReference type="Proteomes" id="UP000551501">
    <property type="component" value="Unassembled WGS sequence"/>
</dbReference>
<keyword evidence="2" id="KW-0804">Transcription</keyword>
<evidence type="ECO:0000256" key="1">
    <source>
        <dbReference type="ARBA" id="ARBA00023015"/>
    </source>
</evidence>
<dbReference type="PANTHER" id="PTHR30136:SF24">
    <property type="entry name" value="HTH-TYPE TRANSCRIPTIONAL REPRESSOR ALLR"/>
    <property type="match status" value="1"/>
</dbReference>
<keyword evidence="1" id="KW-0805">Transcription regulation</keyword>
<evidence type="ECO:0000256" key="2">
    <source>
        <dbReference type="ARBA" id="ARBA00023163"/>
    </source>
</evidence>
<dbReference type="Gene3D" id="3.30.450.40">
    <property type="match status" value="1"/>
</dbReference>
<dbReference type="InterPro" id="IPR000835">
    <property type="entry name" value="HTH_MarR-typ"/>
</dbReference>
<keyword evidence="5" id="KW-1185">Reference proteome</keyword>
<dbReference type="InterPro" id="IPR036388">
    <property type="entry name" value="WH-like_DNA-bd_sf"/>
</dbReference>
<sequence length="299" mass="31125">MIDPTSDGSRLEMAGSPPTRRVVDTLEYLAHAEAPRTIAQIADAIGAARPTMSAILAELDDAGWVVRDAGRAYSLGPGAAGLSHHPGGGPTMTADVIAVAEDLVAATSCGVTISRLTSDRMTVVAKVHSRTRPVPGLGLGQSLAVGYPAGAACMAWRSPAEQAAWRGVDGRGDRRRRLLDGVRRLGYAVYRPASSDASLVESLADLLGAVGPMLIDPAVRRSAVRQLAELSSRAYLPADLAVDDALPISYLAAPVFARGAADFELQLGVLRSAVDPAERRELTTATTEAAARISALLDA</sequence>
<keyword evidence="4" id="KW-0238">DNA-binding</keyword>
<dbReference type="InterPro" id="IPR005471">
    <property type="entry name" value="Tscrpt_reg_IclR_N"/>
</dbReference>
<proteinExistence type="predicted"/>
<dbReference type="Gene3D" id="1.10.10.10">
    <property type="entry name" value="Winged helix-like DNA-binding domain superfamily/Winged helix DNA-binding domain"/>
    <property type="match status" value="1"/>
</dbReference>
<dbReference type="Pfam" id="PF12802">
    <property type="entry name" value="MarR_2"/>
    <property type="match status" value="1"/>
</dbReference>
<feature type="domain" description="HTH iclR-type" evidence="3">
    <location>
        <begin position="16"/>
        <end position="77"/>
    </location>
</feature>
<dbReference type="InterPro" id="IPR029016">
    <property type="entry name" value="GAF-like_dom_sf"/>
</dbReference>
<organism evidence="4 5">
    <name type="scientific">Gordonia humi</name>
    <dbReference type="NCBI Taxonomy" id="686429"/>
    <lineage>
        <taxon>Bacteria</taxon>
        <taxon>Bacillati</taxon>
        <taxon>Actinomycetota</taxon>
        <taxon>Actinomycetes</taxon>
        <taxon>Mycobacteriales</taxon>
        <taxon>Gordoniaceae</taxon>
        <taxon>Gordonia</taxon>
    </lineage>
</organism>
<comment type="caution">
    <text evidence="4">The sequence shown here is derived from an EMBL/GenBank/DDBJ whole genome shotgun (WGS) entry which is preliminary data.</text>
</comment>